<protein>
    <submittedName>
        <fullName evidence="1">Uncharacterized protein</fullName>
    </submittedName>
</protein>
<name>A0ABS7H5Z8_9HYPH</name>
<proteinExistence type="predicted"/>
<evidence type="ECO:0000313" key="2">
    <source>
        <dbReference type="Proteomes" id="UP000757604"/>
    </source>
</evidence>
<dbReference type="EMBL" id="JAEUAO010000001">
    <property type="protein sequence ID" value="MBW9061889.1"/>
    <property type="molecule type" value="Genomic_DNA"/>
</dbReference>
<dbReference type="RefSeq" id="WP_220370001.1">
    <property type="nucleotide sequence ID" value="NZ_JAEUAO010000001.1"/>
</dbReference>
<gene>
    <name evidence="1" type="ORF">JNB71_00985</name>
</gene>
<dbReference type="Proteomes" id="UP000757604">
    <property type="component" value="Unassembled WGS sequence"/>
</dbReference>
<evidence type="ECO:0000313" key="1">
    <source>
        <dbReference type="EMBL" id="MBW9061889.1"/>
    </source>
</evidence>
<sequence>MRVDGREKYAIPSDDWKEAGMSGHHATVDSRGPPVRFAAGTAIVGVVANHGYQFIKNYCPGRRF</sequence>
<reference evidence="1 2" key="1">
    <citation type="journal article" date="2021" name="MBio">
        <title>Poor Competitiveness of Bradyrhizobium in Pigeon Pea Root Colonization in Indian Soils.</title>
        <authorList>
            <person name="Chalasani D."/>
            <person name="Basu A."/>
            <person name="Pullabhotla S.V.S.R.N."/>
            <person name="Jorrin B."/>
            <person name="Neal A.L."/>
            <person name="Poole P.S."/>
            <person name="Podile A.R."/>
            <person name="Tkacz A."/>
        </authorList>
    </citation>
    <scope>NUCLEOTIDE SEQUENCE [LARGE SCALE GENOMIC DNA]</scope>
    <source>
        <strain evidence="1 2">HU44</strain>
    </source>
</reference>
<organism evidence="1 2">
    <name type="scientific">Rhizobium herbae</name>
    <dbReference type="NCBI Taxonomy" id="508661"/>
    <lineage>
        <taxon>Bacteria</taxon>
        <taxon>Pseudomonadati</taxon>
        <taxon>Pseudomonadota</taxon>
        <taxon>Alphaproteobacteria</taxon>
        <taxon>Hyphomicrobiales</taxon>
        <taxon>Rhizobiaceae</taxon>
        <taxon>Rhizobium/Agrobacterium group</taxon>
        <taxon>Rhizobium</taxon>
    </lineage>
</organism>
<accession>A0ABS7H5Z8</accession>
<comment type="caution">
    <text evidence="1">The sequence shown here is derived from an EMBL/GenBank/DDBJ whole genome shotgun (WGS) entry which is preliminary data.</text>
</comment>
<keyword evidence="2" id="KW-1185">Reference proteome</keyword>